<dbReference type="RefSeq" id="WP_190950062.1">
    <property type="nucleotide sequence ID" value="NZ_JACJTC010000010.1"/>
</dbReference>
<comment type="caution">
    <text evidence="1">The sequence shown here is derived from an EMBL/GenBank/DDBJ whole genome shotgun (WGS) entry which is preliminary data.</text>
</comment>
<organism evidence="1 2">
    <name type="scientific">Nostoc punctiforme FACHB-252</name>
    <dbReference type="NCBI Taxonomy" id="1357509"/>
    <lineage>
        <taxon>Bacteria</taxon>
        <taxon>Bacillati</taxon>
        <taxon>Cyanobacteriota</taxon>
        <taxon>Cyanophyceae</taxon>
        <taxon>Nostocales</taxon>
        <taxon>Nostocaceae</taxon>
        <taxon>Nostoc</taxon>
    </lineage>
</organism>
<sequence length="237" mass="27240">MTNSNLIITDEMPYTVAFRNANTRTTTTNTKIAQEELSLALLNRNNQILRDGIYHSYIGHPENYTACHEIAAKLYELIRTNNQNNRIYENATLQNLTEIGNELNIKRALVIWLQYGYHSVTLLTTHRSVECMEAWAGSTPGTQMAVIVFPFYKCIWERISEKRPTINDTVTAIAHLLDNKQQIREQAWNTISRAGLQGFESNQGIRPLKVSIAHAEAPAIVEEKMIEQIMSWRRFMQ</sequence>
<keyword evidence="2" id="KW-1185">Reference proteome</keyword>
<dbReference type="EMBL" id="JACJTC010000010">
    <property type="protein sequence ID" value="MBD2612566.1"/>
    <property type="molecule type" value="Genomic_DNA"/>
</dbReference>
<evidence type="ECO:0000313" key="1">
    <source>
        <dbReference type="EMBL" id="MBD2612566.1"/>
    </source>
</evidence>
<reference evidence="1 2" key="1">
    <citation type="journal article" date="2020" name="ISME J.">
        <title>Comparative genomics reveals insights into cyanobacterial evolution and habitat adaptation.</title>
        <authorList>
            <person name="Chen M.Y."/>
            <person name="Teng W.K."/>
            <person name="Zhao L."/>
            <person name="Hu C.X."/>
            <person name="Zhou Y.K."/>
            <person name="Han B.P."/>
            <person name="Song L.R."/>
            <person name="Shu W.S."/>
        </authorList>
    </citation>
    <scope>NUCLEOTIDE SEQUENCE [LARGE SCALE GENOMIC DNA]</scope>
    <source>
        <strain evidence="1 2">FACHB-252</strain>
    </source>
</reference>
<protein>
    <submittedName>
        <fullName evidence="1">Uncharacterized protein</fullName>
    </submittedName>
</protein>
<dbReference type="Proteomes" id="UP000606396">
    <property type="component" value="Unassembled WGS sequence"/>
</dbReference>
<evidence type="ECO:0000313" key="2">
    <source>
        <dbReference type="Proteomes" id="UP000606396"/>
    </source>
</evidence>
<gene>
    <name evidence="1" type="ORF">H6G94_14980</name>
</gene>
<name>A0ABR8HAC5_NOSPU</name>
<accession>A0ABR8HAC5</accession>
<proteinExistence type="predicted"/>